<dbReference type="PANTHER" id="PTHR32114:SF2">
    <property type="entry name" value="ABC TRANSPORTER ABCH.3"/>
    <property type="match status" value="1"/>
</dbReference>
<feature type="domain" description="Rad50/SbcC-type AAA" evidence="5">
    <location>
        <begin position="6"/>
        <end position="202"/>
    </location>
</feature>
<keyword evidence="6" id="KW-0269">Exonuclease</keyword>
<comment type="caution">
    <text evidence="6">The sequence shown here is derived from an EMBL/GenBank/DDBJ whole genome shotgun (WGS) entry which is preliminary data.</text>
</comment>
<proteinExistence type="inferred from homology"/>
<dbReference type="Gene3D" id="3.40.50.300">
    <property type="entry name" value="P-loop containing nucleotide triphosphate hydrolases"/>
    <property type="match status" value="2"/>
</dbReference>
<dbReference type="Proteomes" id="UP001549104">
    <property type="component" value="Unassembled WGS sequence"/>
</dbReference>
<dbReference type="PANTHER" id="PTHR32114">
    <property type="entry name" value="ABC TRANSPORTER ABCH.3"/>
    <property type="match status" value="1"/>
</dbReference>
<comment type="similarity">
    <text evidence="1">Belongs to the SMC family. SbcC subfamily.</text>
</comment>
<dbReference type="RefSeq" id="WP_354314421.1">
    <property type="nucleotide sequence ID" value="NZ_JBEPME010000006.1"/>
</dbReference>
<sequence length="1025" mass="117086">MRPIQLMMTAFGPYKGTETVDFRELKDNRLFVISGATGAGKTTIFDGICFALYGQASGEDRTDNRAMRSDFADDAVQTTVELTFDIHNRTYRIMRQIPYVKQRNKSETSARCEFYELTEDGEVPLVDRQIVSEINKKVEELIGFTQAQFSQIVMLPQGEFRKFLTSDTENKETIMRKIFKTDKYREIVEQLKGKKDSAQATLTKEMQQSEGHIGQIATLLPERESSVFTVLANEHYNVNQVVQGLEEEFAFYQDKTVVVKKSYDEVYAKHTKMQEMYHAAKSMNERFIELRQKELSLNKLTEQLPIVEQKEQQIADAERAVSIGELEMQLLKLKEETATKAGNLKNAKEAVQIATEKMELAGQRFRVEEARKTDREKLTESLIRLKDFLPAVSSLASKETALGVMKKENNHLEKELGKTVRMTDEETKNLEKVKVEIEMFEVGQVQYDERIDQLNETIEKCKLLDEFIAIRNRIHVLEQGKNDHEARYEKSKSEYDAVEQLWLNNQAAMLAESLKDGESCPVCGSEHHPAKSHKTIEVTISRGKLEVEKERLKEVEGQFRTAAITYQNTIEQLTDKENEMKRLAIEKDINNLHEVKQKLEAEVAKLRADRKLLVNLKVELKKKEVITAQIVAQKTEMERALFQQKSSYDTQLALFNMTLQTIPEDVRVLATLQERIAETEKKKEELDYAWEVVQKVREETSEKLGAAKVAEIHAGETLEEVVGKKGQAESRFKKALEESAFPTEQAYREAKMQEVDRILLKEKVAVFKQQLYSLRDAVGELRVLLEGKEVVDLSDLATKVAKLKTDYEAALTDYNASSEYEKNAFSLKEKLVQSSVTVIELERIYGKITDLYDIVRGQNGLKLSFERYIQIEYLERIIQSANERLKEMSNGQFVLIRSDRQEVRGRQSGLGLDVYDAYTGQTRDVKTLSGGEKFNASLCLALGMADVIQSFQGSVSIDTMFIDEGFGSLDEESLNKAIDTLIDLQKSGRMIGVISHVEELKAAFPAILEVKKAKEGHSHTKFTIK</sequence>
<dbReference type="Pfam" id="PF13558">
    <property type="entry name" value="SbcC_Walker_B"/>
    <property type="match status" value="1"/>
</dbReference>
<keyword evidence="6" id="KW-0540">Nuclease</keyword>
<dbReference type="EMBL" id="JBEPME010000006">
    <property type="protein sequence ID" value="MET3658799.1"/>
    <property type="molecule type" value="Genomic_DNA"/>
</dbReference>
<organism evidence="6 7">
    <name type="scientific">Sporosarcina psychrophila</name>
    <name type="common">Bacillus psychrophilus</name>
    <dbReference type="NCBI Taxonomy" id="1476"/>
    <lineage>
        <taxon>Bacteria</taxon>
        <taxon>Bacillati</taxon>
        <taxon>Bacillota</taxon>
        <taxon>Bacilli</taxon>
        <taxon>Bacillales</taxon>
        <taxon>Caryophanaceae</taxon>
        <taxon>Sporosarcina</taxon>
    </lineage>
</organism>
<comment type="subunit">
    <text evidence="2">Heterodimer of SbcC and SbcD.</text>
</comment>
<keyword evidence="4" id="KW-0175">Coiled coil</keyword>
<evidence type="ECO:0000256" key="3">
    <source>
        <dbReference type="ARBA" id="ARBA00013368"/>
    </source>
</evidence>
<protein>
    <recommendedName>
        <fullName evidence="3">Nuclease SbcCD subunit C</fullName>
    </recommendedName>
</protein>
<dbReference type="GO" id="GO:0004527">
    <property type="term" value="F:exonuclease activity"/>
    <property type="evidence" value="ECO:0007669"/>
    <property type="project" value="UniProtKB-KW"/>
</dbReference>
<gene>
    <name evidence="6" type="ORF">ABIC55_003917</name>
</gene>
<dbReference type="InterPro" id="IPR038729">
    <property type="entry name" value="Rad50/SbcC_AAA"/>
</dbReference>
<dbReference type="Pfam" id="PF13476">
    <property type="entry name" value="AAA_23"/>
    <property type="match status" value="1"/>
</dbReference>
<evidence type="ECO:0000313" key="7">
    <source>
        <dbReference type="Proteomes" id="UP001549104"/>
    </source>
</evidence>
<name>A0ABV2KCK4_SPOPS</name>
<feature type="coiled-coil region" evidence="4">
    <location>
        <begin position="566"/>
        <end position="616"/>
    </location>
</feature>
<evidence type="ECO:0000259" key="5">
    <source>
        <dbReference type="Pfam" id="PF13476"/>
    </source>
</evidence>
<dbReference type="SUPFAM" id="SSF52540">
    <property type="entry name" value="P-loop containing nucleoside triphosphate hydrolases"/>
    <property type="match status" value="2"/>
</dbReference>
<keyword evidence="6" id="KW-0378">Hydrolase</keyword>
<accession>A0ABV2KCK4</accession>
<keyword evidence="7" id="KW-1185">Reference proteome</keyword>
<dbReference type="InterPro" id="IPR027417">
    <property type="entry name" value="P-loop_NTPase"/>
</dbReference>
<evidence type="ECO:0000313" key="6">
    <source>
        <dbReference type="EMBL" id="MET3658799.1"/>
    </source>
</evidence>
<feature type="coiled-coil region" evidence="4">
    <location>
        <begin position="290"/>
        <end position="364"/>
    </location>
</feature>
<reference evidence="6 7" key="1">
    <citation type="submission" date="2024-06" db="EMBL/GenBank/DDBJ databases">
        <title>Sorghum-associated microbial communities from plants grown in Nebraska, USA.</title>
        <authorList>
            <person name="Schachtman D."/>
        </authorList>
    </citation>
    <scope>NUCLEOTIDE SEQUENCE [LARGE SCALE GENOMIC DNA]</scope>
    <source>
        <strain evidence="6 7">1288</strain>
    </source>
</reference>
<evidence type="ECO:0000256" key="4">
    <source>
        <dbReference type="SAM" id="Coils"/>
    </source>
</evidence>
<evidence type="ECO:0000256" key="1">
    <source>
        <dbReference type="ARBA" id="ARBA00006930"/>
    </source>
</evidence>
<evidence type="ECO:0000256" key="2">
    <source>
        <dbReference type="ARBA" id="ARBA00011322"/>
    </source>
</evidence>